<dbReference type="OrthoDB" id="10588315at2759"/>
<comment type="caution">
    <text evidence="2">The sequence shown here is derived from an EMBL/GenBank/DDBJ whole genome shotgun (WGS) entry which is preliminary data.</text>
</comment>
<organism evidence="2 3">
    <name type="scientific">Lentinula aciculospora</name>
    <dbReference type="NCBI Taxonomy" id="153920"/>
    <lineage>
        <taxon>Eukaryota</taxon>
        <taxon>Fungi</taxon>
        <taxon>Dikarya</taxon>
        <taxon>Basidiomycota</taxon>
        <taxon>Agaricomycotina</taxon>
        <taxon>Agaricomycetes</taxon>
        <taxon>Agaricomycetidae</taxon>
        <taxon>Agaricales</taxon>
        <taxon>Marasmiineae</taxon>
        <taxon>Omphalotaceae</taxon>
        <taxon>Lentinula</taxon>
    </lineage>
</organism>
<keyword evidence="3" id="KW-1185">Reference proteome</keyword>
<evidence type="ECO:0000256" key="1">
    <source>
        <dbReference type="SAM" id="SignalP"/>
    </source>
</evidence>
<feature type="chain" id="PRO_5040945917" evidence="1">
    <location>
        <begin position="23"/>
        <end position="167"/>
    </location>
</feature>
<protein>
    <submittedName>
        <fullName evidence="2">Uncharacterized protein</fullName>
    </submittedName>
</protein>
<dbReference type="AlphaFoldDB" id="A0A9W9AEF8"/>
<evidence type="ECO:0000313" key="3">
    <source>
        <dbReference type="Proteomes" id="UP001150266"/>
    </source>
</evidence>
<reference evidence="2" key="1">
    <citation type="submission" date="2022-08" db="EMBL/GenBank/DDBJ databases">
        <title>A Global Phylogenomic Analysis of the Shiitake Genus Lentinula.</title>
        <authorList>
            <consortium name="DOE Joint Genome Institute"/>
            <person name="Sierra-Patev S."/>
            <person name="Min B."/>
            <person name="Naranjo-Ortiz M."/>
            <person name="Looney B."/>
            <person name="Konkel Z."/>
            <person name="Slot J.C."/>
            <person name="Sakamoto Y."/>
            <person name="Steenwyk J.L."/>
            <person name="Rokas A."/>
            <person name="Carro J."/>
            <person name="Camarero S."/>
            <person name="Ferreira P."/>
            <person name="Molpeceres G."/>
            <person name="Ruiz-Duenas F.J."/>
            <person name="Serrano A."/>
            <person name="Henrissat B."/>
            <person name="Drula E."/>
            <person name="Hughes K.W."/>
            <person name="Mata J.L."/>
            <person name="Ishikawa N.K."/>
            <person name="Vargas-Isla R."/>
            <person name="Ushijima S."/>
            <person name="Smith C.A."/>
            <person name="Ahrendt S."/>
            <person name="Andreopoulos W."/>
            <person name="He G."/>
            <person name="Labutti K."/>
            <person name="Lipzen A."/>
            <person name="Ng V."/>
            <person name="Riley R."/>
            <person name="Sandor L."/>
            <person name="Barry K."/>
            <person name="Martinez A.T."/>
            <person name="Xiao Y."/>
            <person name="Gibbons J.G."/>
            <person name="Terashima K."/>
            <person name="Grigoriev I.V."/>
            <person name="Hibbett D.S."/>
        </authorList>
    </citation>
    <scope>NUCLEOTIDE SEQUENCE</scope>
    <source>
        <strain evidence="2">JLM2183</strain>
    </source>
</reference>
<gene>
    <name evidence="2" type="ORF">J3R30DRAFT_3700381</name>
</gene>
<sequence length="167" mass="18576">MRLVTLFHTLAYLTGLIGIVHAAPLQQQKADIITVTSIRPDISPYGPPTHRNFPSYVARLRLRITSYFEQTWKRAVTVEFSEHIEYMLQDVEGGFVFHYSSPGGRDHSGFVAAPDPPHPLTVESPVLPLVLVVDPPAQENSTEFKLSNSLESHASSSSESSYITTLR</sequence>
<feature type="signal peptide" evidence="1">
    <location>
        <begin position="1"/>
        <end position="22"/>
    </location>
</feature>
<dbReference type="Proteomes" id="UP001150266">
    <property type="component" value="Unassembled WGS sequence"/>
</dbReference>
<keyword evidence="1" id="KW-0732">Signal</keyword>
<accession>A0A9W9AEF8</accession>
<proteinExistence type="predicted"/>
<evidence type="ECO:0000313" key="2">
    <source>
        <dbReference type="EMBL" id="KAJ4480925.1"/>
    </source>
</evidence>
<name>A0A9W9AEF8_9AGAR</name>
<dbReference type="EMBL" id="JAOTPV010000006">
    <property type="protein sequence ID" value="KAJ4480925.1"/>
    <property type="molecule type" value="Genomic_DNA"/>
</dbReference>